<evidence type="ECO:0000313" key="3">
    <source>
        <dbReference type="Proteomes" id="UP000294933"/>
    </source>
</evidence>
<organism evidence="2 3">
    <name type="scientific">Rickenella mellea</name>
    <dbReference type="NCBI Taxonomy" id="50990"/>
    <lineage>
        <taxon>Eukaryota</taxon>
        <taxon>Fungi</taxon>
        <taxon>Dikarya</taxon>
        <taxon>Basidiomycota</taxon>
        <taxon>Agaricomycotina</taxon>
        <taxon>Agaricomycetes</taxon>
        <taxon>Hymenochaetales</taxon>
        <taxon>Rickenellaceae</taxon>
        <taxon>Rickenella</taxon>
    </lineage>
</organism>
<dbReference type="EMBL" id="ML170156">
    <property type="protein sequence ID" value="TDL29726.1"/>
    <property type="molecule type" value="Genomic_DNA"/>
</dbReference>
<dbReference type="VEuPathDB" id="FungiDB:BD410DRAFT_833986"/>
<reference evidence="2 3" key="1">
    <citation type="submission" date="2018-06" db="EMBL/GenBank/DDBJ databases">
        <title>A transcriptomic atlas of mushroom development highlights an independent origin of complex multicellularity.</title>
        <authorList>
            <consortium name="DOE Joint Genome Institute"/>
            <person name="Krizsan K."/>
            <person name="Almasi E."/>
            <person name="Merenyi Z."/>
            <person name="Sahu N."/>
            <person name="Viragh M."/>
            <person name="Koszo T."/>
            <person name="Mondo S."/>
            <person name="Kiss B."/>
            <person name="Balint B."/>
            <person name="Kues U."/>
            <person name="Barry K."/>
            <person name="Hegedus J.C."/>
            <person name="Henrissat B."/>
            <person name="Johnson J."/>
            <person name="Lipzen A."/>
            <person name="Ohm R."/>
            <person name="Nagy I."/>
            <person name="Pangilinan J."/>
            <person name="Yan J."/>
            <person name="Xiong Y."/>
            <person name="Grigoriev I.V."/>
            <person name="Hibbett D.S."/>
            <person name="Nagy L.G."/>
        </authorList>
    </citation>
    <scope>NUCLEOTIDE SEQUENCE [LARGE SCALE GENOMIC DNA]</scope>
    <source>
        <strain evidence="2 3">SZMC22713</strain>
    </source>
</reference>
<dbReference type="OrthoDB" id="2685617at2759"/>
<protein>
    <submittedName>
        <fullName evidence="2">Uncharacterized protein</fullName>
    </submittedName>
</protein>
<feature type="compositionally biased region" description="Pro residues" evidence="1">
    <location>
        <begin position="98"/>
        <end position="109"/>
    </location>
</feature>
<feature type="region of interest" description="Disordered" evidence="1">
    <location>
        <begin position="54"/>
        <end position="155"/>
    </location>
</feature>
<feature type="compositionally biased region" description="Low complexity" evidence="1">
    <location>
        <begin position="68"/>
        <end position="84"/>
    </location>
</feature>
<gene>
    <name evidence="2" type="ORF">BD410DRAFT_833986</name>
</gene>
<feature type="compositionally biased region" description="Basic and acidic residues" evidence="1">
    <location>
        <begin position="130"/>
        <end position="143"/>
    </location>
</feature>
<accession>A0A4R5XH30</accession>
<evidence type="ECO:0000313" key="2">
    <source>
        <dbReference type="EMBL" id="TDL29726.1"/>
    </source>
</evidence>
<dbReference type="Proteomes" id="UP000294933">
    <property type="component" value="Unassembled WGS sequence"/>
</dbReference>
<feature type="region of interest" description="Disordered" evidence="1">
    <location>
        <begin position="1"/>
        <end position="20"/>
    </location>
</feature>
<name>A0A4R5XH30_9AGAM</name>
<keyword evidence="3" id="KW-1185">Reference proteome</keyword>
<evidence type="ECO:0000256" key="1">
    <source>
        <dbReference type="SAM" id="MobiDB-lite"/>
    </source>
</evidence>
<proteinExistence type="predicted"/>
<sequence length="155" mass="16751">MTFRTHRVPPASIQRGKSQKAIRVMRRTCDACGHLSDQSFPAPNAILFRKVSLAPYGKPPSPPTQLHSASDTPMASASTPSSTDVHIHLPRLTQSVPIIPPTSPHPTTPTVPSSSTSKRSKKKSGLQELLARKRDQEQRRGDSEGNGLAAFLNGL</sequence>
<dbReference type="AlphaFoldDB" id="A0A4R5XH30"/>